<keyword evidence="3 6" id="KW-1133">Transmembrane helix</keyword>
<feature type="transmembrane region" description="Helical" evidence="6">
    <location>
        <begin position="51"/>
        <end position="70"/>
    </location>
</feature>
<dbReference type="RefSeq" id="WP_025796898.1">
    <property type="nucleotide sequence ID" value="NZ_CP009706.1"/>
</dbReference>
<feature type="transmembrane region" description="Helical" evidence="6">
    <location>
        <begin position="256"/>
        <end position="275"/>
    </location>
</feature>
<feature type="transmembrane region" description="Helical" evidence="6">
    <location>
        <begin position="206"/>
        <end position="223"/>
    </location>
</feature>
<feature type="transmembrane region" description="Helical" evidence="6">
    <location>
        <begin position="352"/>
        <end position="375"/>
    </location>
</feature>
<feature type="transmembrane region" description="Helical" evidence="6">
    <location>
        <begin position="387"/>
        <end position="413"/>
    </location>
</feature>
<feature type="transmembrane region" description="Helical" evidence="6">
    <location>
        <begin position="28"/>
        <end position="45"/>
    </location>
</feature>
<dbReference type="OrthoDB" id="9769739at2"/>
<keyword evidence="9" id="KW-1185">Reference proteome</keyword>
<evidence type="ECO:0000256" key="1">
    <source>
        <dbReference type="ARBA" id="ARBA00004141"/>
    </source>
</evidence>
<feature type="transmembrane region" description="Helical" evidence="6">
    <location>
        <begin position="132"/>
        <end position="151"/>
    </location>
</feature>
<reference evidence="8 9" key="1">
    <citation type="journal article" date="2014" name="Gut Pathog.">
        <title>Gene clusters of Hafnia alvei strain FB1 important in survival and pathogenesis: a draft genome perspective.</title>
        <authorList>
            <person name="Tan J.Y."/>
            <person name="Yin W.F."/>
            <person name="Chan K.G."/>
        </authorList>
    </citation>
    <scope>NUCLEOTIDE SEQUENCE [LARGE SCALE GENOMIC DNA]</scope>
    <source>
        <strain evidence="8 9">FB1</strain>
    </source>
</reference>
<keyword evidence="4 6" id="KW-0472">Membrane</keyword>
<evidence type="ECO:0000256" key="3">
    <source>
        <dbReference type="ARBA" id="ARBA00022989"/>
    </source>
</evidence>
<dbReference type="PROSITE" id="PS50801">
    <property type="entry name" value="STAS"/>
    <property type="match status" value="1"/>
</dbReference>
<name>A0A097R2W1_HAFAL</name>
<accession>A0A097R2W1</accession>
<feature type="domain" description="STAS" evidence="7">
    <location>
        <begin position="440"/>
        <end position="529"/>
    </location>
</feature>
<evidence type="ECO:0000313" key="8">
    <source>
        <dbReference type="EMBL" id="AIU73067.1"/>
    </source>
</evidence>
<dbReference type="PANTHER" id="PTHR11814">
    <property type="entry name" value="SULFATE TRANSPORTER"/>
    <property type="match status" value="1"/>
</dbReference>
<gene>
    <name evidence="8" type="ORF">AT03_12155</name>
</gene>
<dbReference type="HOGENOM" id="CLU_003182_13_0_6"/>
<evidence type="ECO:0000256" key="5">
    <source>
        <dbReference type="SAM" id="MobiDB-lite"/>
    </source>
</evidence>
<feature type="transmembrane region" description="Helical" evidence="6">
    <location>
        <begin position="181"/>
        <end position="199"/>
    </location>
</feature>
<evidence type="ECO:0000256" key="4">
    <source>
        <dbReference type="ARBA" id="ARBA00023136"/>
    </source>
</evidence>
<feature type="transmembrane region" description="Helical" evidence="6">
    <location>
        <begin position="102"/>
        <end position="120"/>
    </location>
</feature>
<evidence type="ECO:0000256" key="2">
    <source>
        <dbReference type="ARBA" id="ARBA00022692"/>
    </source>
</evidence>
<dbReference type="EMBL" id="CP009706">
    <property type="protein sequence ID" value="AIU73067.1"/>
    <property type="molecule type" value="Genomic_DNA"/>
</dbReference>
<dbReference type="GO" id="GO:0016020">
    <property type="term" value="C:membrane"/>
    <property type="evidence" value="ECO:0007669"/>
    <property type="project" value="UniProtKB-SubCell"/>
</dbReference>
<dbReference type="InterPro" id="IPR036513">
    <property type="entry name" value="STAS_dom_sf"/>
</dbReference>
<organism evidence="8 9">
    <name type="scientific">Hafnia alvei FB1</name>
    <dbReference type="NCBI Taxonomy" id="1453496"/>
    <lineage>
        <taxon>Bacteria</taxon>
        <taxon>Pseudomonadati</taxon>
        <taxon>Pseudomonadota</taxon>
        <taxon>Gammaproteobacteria</taxon>
        <taxon>Enterobacterales</taxon>
        <taxon>Hafniaceae</taxon>
        <taxon>Hafnia</taxon>
    </lineage>
</organism>
<feature type="transmembrane region" description="Helical" evidence="6">
    <location>
        <begin position="329"/>
        <end position="346"/>
    </location>
</feature>
<dbReference type="AlphaFoldDB" id="A0A097R2W1"/>
<feature type="region of interest" description="Disordered" evidence="5">
    <location>
        <begin position="569"/>
        <end position="590"/>
    </location>
</feature>
<comment type="subcellular location">
    <subcellularLocation>
        <location evidence="1">Membrane</location>
        <topology evidence="1">Multi-pass membrane protein</topology>
    </subcellularLocation>
</comment>
<dbReference type="SUPFAM" id="SSF52091">
    <property type="entry name" value="SpoIIaa-like"/>
    <property type="match status" value="1"/>
</dbReference>
<evidence type="ECO:0000256" key="6">
    <source>
        <dbReference type="SAM" id="Phobius"/>
    </source>
</evidence>
<dbReference type="Proteomes" id="UP000029986">
    <property type="component" value="Chromosome"/>
</dbReference>
<dbReference type="InterPro" id="IPR001902">
    <property type="entry name" value="SLC26A/SulP_fam"/>
</dbReference>
<dbReference type="CDD" id="cd07042">
    <property type="entry name" value="STAS_SulP_like_sulfate_transporter"/>
    <property type="match status" value="1"/>
</dbReference>
<feature type="transmembrane region" description="Helical" evidence="6">
    <location>
        <begin position="77"/>
        <end position="96"/>
    </location>
</feature>
<dbReference type="GO" id="GO:0055085">
    <property type="term" value="P:transmembrane transport"/>
    <property type="evidence" value="ECO:0007669"/>
    <property type="project" value="InterPro"/>
</dbReference>
<sequence length="590" mass="64345">MKWKFINGWMPGLALLLGYQREWLTSDIRAGLSVAAVALPVAIAYADLAGVGAIVGLYSCVFPMIAYALFGSSRQVIVGPDTATCAVIAAVVTPLAAGNTELQWQLCIMMTLMTGGWCLIASRFRLGALADLLSRPILTGLLNGLTITIIVDQLGKIFGFQTKARELIERLLSLPHDLLGSHWPTMLLSLLTLVVLIGVRRLRPSWPAPLIAMCLAMLLVWLFELPRHGIRTIGGFSDGLPIVQWPSFQPGLLRDLVIPSLNLALISFVSLMLTARSFAAKNGYEVNADAEFRALGVANIVSGLSQGFAISGTSSRTAVNDANGGKSQLVSIVAAVVIGVVVLFFTSPLQYIPVSALGVVLVYASWSLLDFRTIIQLRRRNPPAFRLALFTFASVMLVGVMPGIGLAVLLGLLQFLRTVFRPTEQLLGVNEEGMIHSLGNGAHVKAVEGVLMYRFNSPLTYFNVSYFKRRVLNLVDGMPFQPRWVVIDAVASFTYPDISVISAIDELKRDLKQRNVKLVLAGRRTDLKRWFSANRAKGEEKGLLFVSDLYLALKFIQSSECVNCEPSPPSETKVLALEDKSALHQPPIEP</sequence>
<dbReference type="Pfam" id="PF00916">
    <property type="entry name" value="Sulfate_transp"/>
    <property type="match status" value="1"/>
</dbReference>
<keyword evidence="2 6" id="KW-0812">Transmembrane</keyword>
<dbReference type="KEGG" id="hav:AT03_12155"/>
<evidence type="ECO:0000259" key="7">
    <source>
        <dbReference type="PROSITE" id="PS50801"/>
    </source>
</evidence>
<dbReference type="InterPro" id="IPR011547">
    <property type="entry name" value="SLC26A/SulP_dom"/>
</dbReference>
<dbReference type="Pfam" id="PF01740">
    <property type="entry name" value="STAS"/>
    <property type="match status" value="1"/>
</dbReference>
<dbReference type="PATRIC" id="fig|1453496.5.peg.2469"/>
<proteinExistence type="predicted"/>
<dbReference type="Gene3D" id="3.30.750.24">
    <property type="entry name" value="STAS domain"/>
    <property type="match status" value="1"/>
</dbReference>
<dbReference type="eggNOG" id="COG0659">
    <property type="taxonomic scope" value="Bacteria"/>
</dbReference>
<dbReference type="InterPro" id="IPR002645">
    <property type="entry name" value="STAS_dom"/>
</dbReference>
<protein>
    <submittedName>
        <fullName evidence="8">Sulfate permease</fullName>
    </submittedName>
</protein>
<evidence type="ECO:0000313" key="9">
    <source>
        <dbReference type="Proteomes" id="UP000029986"/>
    </source>
</evidence>